<dbReference type="KEGG" id="lsp:Bsph_1840"/>
<evidence type="ECO:0000256" key="1">
    <source>
        <dbReference type="ARBA" id="ARBA00001974"/>
    </source>
</evidence>
<organism evidence="6 7">
    <name type="scientific">Lysinibacillus sphaericus (strain C3-41)</name>
    <dbReference type="NCBI Taxonomy" id="444177"/>
    <lineage>
        <taxon>Bacteria</taxon>
        <taxon>Bacillati</taxon>
        <taxon>Bacillota</taxon>
        <taxon>Bacilli</taxon>
        <taxon>Bacillales</taxon>
        <taxon>Bacillaceae</taxon>
        <taxon>Lysinibacillus</taxon>
    </lineage>
</organism>
<dbReference type="PRINTS" id="PR00368">
    <property type="entry name" value="FADPNR"/>
</dbReference>
<dbReference type="AlphaFoldDB" id="B1HSG3"/>
<name>B1HSG3_LYSSC</name>
<dbReference type="PANTHER" id="PTHR48105">
    <property type="entry name" value="THIOREDOXIN REDUCTASE 1-RELATED-RELATED"/>
    <property type="match status" value="1"/>
</dbReference>
<evidence type="ECO:0000259" key="5">
    <source>
        <dbReference type="Pfam" id="PF07992"/>
    </source>
</evidence>
<evidence type="ECO:0000256" key="4">
    <source>
        <dbReference type="ARBA" id="ARBA00023002"/>
    </source>
</evidence>
<sequence>MEEKRMNKYDCVIIGGGPAGLSAALTLGRARRKIAIFDNGTNRNRVTQESHGFLTRDGIKPQEFKNIASKEIKSYPSISMLDQTIIEITKNDKSGLFLVKTSENKSYMSAKVLLATGIQEEFPLPQIRQYYGKSLFSCPYCDGWELRDKPLAIIAEKEEHIKHMTKLVFNWSQDLIVFTNGHQLSDNVQSEFERKKIKLYTECVKNLHGEDSNLISIELETGEHILRSGGFVVPNFYRPNKFAKQLNCQVDENGIIITDGAGRTTAAGIYVAGETEKGGASSLMIAAAEGFKTASSINLDITIDRF</sequence>
<evidence type="ECO:0000256" key="3">
    <source>
        <dbReference type="ARBA" id="ARBA00022630"/>
    </source>
</evidence>
<dbReference type="SUPFAM" id="SSF51905">
    <property type="entry name" value="FAD/NAD(P)-binding domain"/>
    <property type="match status" value="1"/>
</dbReference>
<dbReference type="EMBL" id="CP000817">
    <property type="protein sequence ID" value="ACA39434.1"/>
    <property type="molecule type" value="Genomic_DNA"/>
</dbReference>
<dbReference type="Gene3D" id="3.50.50.60">
    <property type="entry name" value="FAD/NAD(P)-binding domain"/>
    <property type="match status" value="2"/>
</dbReference>
<feature type="domain" description="FAD/NAD(P)-binding" evidence="5">
    <location>
        <begin position="9"/>
        <end position="154"/>
    </location>
</feature>
<keyword evidence="3" id="KW-0285">Flavoprotein</keyword>
<dbReference type="HOGENOM" id="CLU_031864_5_0_9"/>
<dbReference type="InterPro" id="IPR023753">
    <property type="entry name" value="FAD/NAD-binding_dom"/>
</dbReference>
<protein>
    <submittedName>
        <fullName evidence="6">Thioredoxin reductase, putative</fullName>
    </submittedName>
</protein>
<dbReference type="GO" id="GO:0016491">
    <property type="term" value="F:oxidoreductase activity"/>
    <property type="evidence" value="ECO:0007669"/>
    <property type="project" value="UniProtKB-KW"/>
</dbReference>
<gene>
    <name evidence="6" type="ordered locus">Bsph_1840</name>
</gene>
<proteinExistence type="predicted"/>
<dbReference type="InterPro" id="IPR050097">
    <property type="entry name" value="Ferredoxin-NADP_redctase_2"/>
</dbReference>
<keyword evidence="4" id="KW-0560">Oxidoreductase</keyword>
<dbReference type="Pfam" id="PF07992">
    <property type="entry name" value="Pyr_redox_2"/>
    <property type="match status" value="2"/>
</dbReference>
<dbReference type="EnsemblBacteria" id="ACA39434">
    <property type="protein sequence ID" value="ACA39434"/>
    <property type="gene ID" value="Bsph_1840"/>
</dbReference>
<dbReference type="InterPro" id="IPR036188">
    <property type="entry name" value="FAD/NAD-bd_sf"/>
</dbReference>
<dbReference type="Proteomes" id="UP000002164">
    <property type="component" value="Chromosome"/>
</dbReference>
<evidence type="ECO:0000256" key="2">
    <source>
        <dbReference type="ARBA" id="ARBA00011738"/>
    </source>
</evidence>
<evidence type="ECO:0000313" key="6">
    <source>
        <dbReference type="EMBL" id="ACA39434.1"/>
    </source>
</evidence>
<accession>B1HSG3</accession>
<evidence type="ECO:0000313" key="7">
    <source>
        <dbReference type="Proteomes" id="UP000002164"/>
    </source>
</evidence>
<reference evidence="6 7" key="1">
    <citation type="journal article" date="2008" name="J. Bacteriol.">
        <title>Complete genome sequence of the mosquitocidal bacterium Bacillus sphaericus C3-41 and comparison with those of closely related Bacillus species.</title>
        <authorList>
            <person name="Hu X."/>
            <person name="Fan W."/>
            <person name="Han B."/>
            <person name="Liu H."/>
            <person name="Zheng D."/>
            <person name="Li Q."/>
            <person name="Dong W."/>
            <person name="Yan J."/>
            <person name="Gao M."/>
            <person name="Berry C."/>
            <person name="Yuan Z."/>
        </authorList>
    </citation>
    <scope>NUCLEOTIDE SEQUENCE [LARGE SCALE GENOMIC DNA]</scope>
    <source>
        <strain evidence="6 7">C3-41</strain>
    </source>
</reference>
<comment type="cofactor">
    <cofactor evidence="1">
        <name>FAD</name>
        <dbReference type="ChEBI" id="CHEBI:57692"/>
    </cofactor>
</comment>
<comment type="subunit">
    <text evidence="2">Homodimer.</text>
</comment>
<feature type="domain" description="FAD/NAD(P)-binding" evidence="5">
    <location>
        <begin position="181"/>
        <end position="290"/>
    </location>
</feature>
<dbReference type="PRINTS" id="PR00469">
    <property type="entry name" value="PNDRDTASEII"/>
</dbReference>